<organism evidence="2 3">
    <name type="scientific">Caenorhabditis tropicalis</name>
    <dbReference type="NCBI Taxonomy" id="1561998"/>
    <lineage>
        <taxon>Eukaryota</taxon>
        <taxon>Metazoa</taxon>
        <taxon>Ecdysozoa</taxon>
        <taxon>Nematoda</taxon>
        <taxon>Chromadorea</taxon>
        <taxon>Rhabditida</taxon>
        <taxon>Rhabditina</taxon>
        <taxon>Rhabditomorpha</taxon>
        <taxon>Rhabditoidea</taxon>
        <taxon>Rhabditidae</taxon>
        <taxon>Peloderinae</taxon>
        <taxon>Caenorhabditis</taxon>
    </lineage>
</organism>
<evidence type="ECO:0000313" key="3">
    <source>
        <dbReference type="WBParaSite" id="Csp11.Scaffold630.g17364.t1"/>
    </source>
</evidence>
<dbReference type="STRING" id="1561998.A0A1I7UM71"/>
<name>A0A1I7UM71_9PELO</name>
<evidence type="ECO:0000313" key="2">
    <source>
        <dbReference type="Proteomes" id="UP000095282"/>
    </source>
</evidence>
<protein>
    <submittedName>
        <fullName evidence="3">ShKT domain-containing protein</fullName>
    </submittedName>
</protein>
<accession>A0A1I7UM71</accession>
<dbReference type="AlphaFoldDB" id="A0A1I7UM71"/>
<reference evidence="3" key="1">
    <citation type="submission" date="2016-11" db="UniProtKB">
        <authorList>
            <consortium name="WormBaseParasite"/>
        </authorList>
    </citation>
    <scope>IDENTIFICATION</scope>
</reference>
<dbReference type="PROSITE" id="PS50092">
    <property type="entry name" value="TSP1"/>
    <property type="match status" value="1"/>
</dbReference>
<evidence type="ECO:0000256" key="1">
    <source>
        <dbReference type="SAM" id="SignalP"/>
    </source>
</evidence>
<dbReference type="Proteomes" id="UP000095282">
    <property type="component" value="Unplaced"/>
</dbReference>
<feature type="chain" id="PRO_5009309071" evidence="1">
    <location>
        <begin position="21"/>
        <end position="296"/>
    </location>
</feature>
<dbReference type="PANTHER" id="PTHR31936">
    <property type="entry name" value="PROTEIN CBG18744"/>
    <property type="match status" value="1"/>
</dbReference>
<keyword evidence="2" id="KW-1185">Reference proteome</keyword>
<sequence>MNFYLTLLLSLFISTSTSFALPQCADGVTCPTGGLWSEWITNDTCSTTCGSCSKMYYKRTCLSEKSNCNCTGDAFRYLPCNTKSCDYPAQRSCCIPYVPMVINGTMQCGPIPKDPVSTKNSSCCPINGMWSEWTGFSFVSNQWIKTRECLSEPSGCPCNGTSNVTQTSCPCNALQSDQSVATKCAGDLKWQSNSFKINDQTCVLTATMVASNDDVVACHPLVAYQNYTFVPYVTFSTPSSDSCPYDRPWNCEARKENGQDGSTLDITFSCDLETLQWLYDYDGTPVNGYVQILYSS</sequence>
<dbReference type="eggNOG" id="ENOG502THT3">
    <property type="taxonomic scope" value="Eukaryota"/>
</dbReference>
<dbReference type="InterPro" id="IPR000884">
    <property type="entry name" value="TSP1_rpt"/>
</dbReference>
<proteinExistence type="predicted"/>
<feature type="signal peptide" evidence="1">
    <location>
        <begin position="1"/>
        <end position="20"/>
    </location>
</feature>
<keyword evidence="1" id="KW-0732">Signal</keyword>
<dbReference type="PANTHER" id="PTHR31936:SF7">
    <property type="entry name" value="SHK DOMAIN-CONTAINING PROTEIN"/>
    <property type="match status" value="1"/>
</dbReference>
<dbReference type="WBParaSite" id="Csp11.Scaffold630.g17364.t1">
    <property type="protein sequence ID" value="Csp11.Scaffold630.g17364.t1"/>
    <property type="gene ID" value="Csp11.Scaffold630.g17364"/>
</dbReference>